<dbReference type="EMBL" id="LJKA01000064">
    <property type="protein sequence ID" value="KZD30013.1"/>
    <property type="molecule type" value="Genomic_DNA"/>
</dbReference>
<keyword evidence="1" id="KW-1133">Transmembrane helix</keyword>
<dbReference type="EMBL" id="SZOH01001266">
    <property type="protein sequence ID" value="TKJ01658.1"/>
    <property type="molecule type" value="Genomic_DNA"/>
</dbReference>
<evidence type="ECO:0000313" key="15">
    <source>
        <dbReference type="EMBL" id="MDN4872739.1"/>
    </source>
</evidence>
<dbReference type="EMBL" id="WBPI01000006">
    <property type="protein sequence ID" value="KAB2450460.1"/>
    <property type="molecule type" value="Genomic_DNA"/>
</dbReference>
<evidence type="ECO:0000313" key="12">
    <source>
        <dbReference type="EMBL" id="MBK1610333.1"/>
    </source>
</evidence>
<gene>
    <name evidence="9" type="ORF">AT268_18060</name>
    <name evidence="8" type="ORF">AT274_00555</name>
    <name evidence="6" type="ORF">B4077_1926</name>
    <name evidence="10" type="ORF">B4082_4367</name>
    <name evidence="11" type="ORF">B4088_3542</name>
    <name evidence="17" type="ORF">BJR07_18260</name>
    <name evidence="16" type="ORF">BKK64_05060</name>
    <name evidence="18" type="ORF">BLX06_00825</name>
    <name evidence="29" type="ORF">C1N66_02350</name>
    <name evidence="22" type="ORF">CN263_17575</name>
    <name evidence="23" type="ORF">CN307_25050</name>
    <name evidence="24" type="ORF">CN357_09495</name>
    <name evidence="21" type="ORF">CN425_02915</name>
    <name evidence="20" type="ORF">CN553_18940</name>
    <name evidence="26" type="ORF">CN980_02805</name>
    <name evidence="27" type="ORF">COI69_22165</name>
    <name evidence="25" type="ORF">COI98_08210</name>
    <name evidence="19" type="ORF">CON36_01605</name>
    <name evidence="28" type="ORF">D0437_07215</name>
    <name evidence="30" type="ORF">DR116_0014450</name>
    <name evidence="5" type="ORF">F8158_27150</name>
    <name evidence="4" type="ORF">F8165_13045</name>
    <name evidence="3" type="ORF">F8172_11740</name>
    <name evidence="31" type="ORF">FC695_18635</name>
    <name evidence="32" type="ORF">FHG65_20350</name>
    <name evidence="13" type="ORF">H7U08_00515</name>
    <name evidence="12" type="ORF">JCR31_20755</name>
    <name evidence="14" type="ORF">NPM19_00895</name>
    <name evidence="33" type="ORF">OK229_17250</name>
    <name evidence="15" type="ORF">QYM23_07695</name>
    <name evidence="7" type="ORF">TQ94_16875</name>
</gene>
<dbReference type="Proteomes" id="UP000613452">
    <property type="component" value="Unassembled WGS sequence"/>
</dbReference>
<evidence type="ECO:0000313" key="4">
    <source>
        <dbReference type="EMBL" id="KAB2450460.1"/>
    </source>
</evidence>
<evidence type="ECO:0000313" key="46">
    <source>
        <dbReference type="Proteomes" id="UP000220210"/>
    </source>
</evidence>
<evidence type="ECO:0000313" key="19">
    <source>
        <dbReference type="EMBL" id="PEA00362.1"/>
    </source>
</evidence>
<evidence type="ECO:0000256" key="1">
    <source>
        <dbReference type="SAM" id="Phobius"/>
    </source>
</evidence>
<evidence type="ECO:0000313" key="29">
    <source>
        <dbReference type="EMBL" id="QHV42069.1"/>
    </source>
</evidence>
<evidence type="ECO:0000313" key="60">
    <source>
        <dbReference type="Proteomes" id="UP000613452"/>
    </source>
</evidence>
<reference evidence="12 60" key="17">
    <citation type="submission" date="2020-12" db="EMBL/GenBank/DDBJ databases">
        <title>Genome assembly for a thermostable protease producing Bacillus cereus MAKP1 strain isolated from chicken gut.</title>
        <authorList>
            <person name="Malaviya A."/>
        </authorList>
    </citation>
    <scope>NUCLEOTIDE SEQUENCE [LARGE SCALE GENOMIC DNA]</scope>
    <source>
        <strain evidence="12 60">MAKP1</strain>
    </source>
</reference>
<dbReference type="EMBL" id="CP031778">
    <property type="protein sequence ID" value="QDZ72904.1"/>
    <property type="molecule type" value="Genomic_DNA"/>
</dbReference>
<dbReference type="EMBL" id="CP109872">
    <property type="protein sequence ID" value="UYW67527.1"/>
    <property type="molecule type" value="Genomic_DNA"/>
</dbReference>
<proteinExistence type="predicted"/>
<dbReference type="EMBL" id="JAUIQW010000001">
    <property type="protein sequence ID" value="MDN4872739.1"/>
    <property type="molecule type" value="Genomic_DNA"/>
</dbReference>
<evidence type="ECO:0000313" key="37">
    <source>
        <dbReference type="Proteomes" id="UP000075591"/>
    </source>
</evidence>
<dbReference type="Proteomes" id="UP000475765">
    <property type="component" value="Unassembled WGS sequence"/>
</dbReference>
<evidence type="ECO:0000313" key="52">
    <source>
        <dbReference type="Proteomes" id="UP000253597"/>
    </source>
</evidence>
<dbReference type="Proteomes" id="UP000075591">
    <property type="component" value="Unassembled WGS sequence"/>
</dbReference>
<dbReference type="Proteomes" id="UP000220691">
    <property type="component" value="Unassembled WGS sequence"/>
</dbReference>
<evidence type="ECO:0000313" key="51">
    <source>
        <dbReference type="Proteomes" id="UP000225135"/>
    </source>
</evidence>
<reference evidence="44 45" key="9">
    <citation type="submission" date="2017-09" db="EMBL/GenBank/DDBJ databases">
        <title>Large-scale bioinformatics analysis of Bacillus genomes uncovers conserved roles of natural products in bacterial physiology.</title>
        <authorList>
            <consortium name="Agbiome Team Llc"/>
            <person name="Bleich R.M."/>
            <person name="Grubbs K.J."/>
            <person name="Santa Maria K.C."/>
            <person name="Allen S.E."/>
            <person name="Farag S."/>
            <person name="Shank E.A."/>
            <person name="Bowers A."/>
        </authorList>
    </citation>
    <scope>NUCLEOTIDE SEQUENCE [LARGE SCALE GENOMIC DNA]</scope>
    <source>
        <strain evidence="21 47">AFS010695</strain>
        <strain evidence="23 45">AFS022681</strain>
        <strain evidence="27 51">AFS029792</strain>
        <strain evidence="26 49">AFS049141</strain>
        <strain evidence="25 50">AFS083741</strain>
        <strain evidence="19 44">AFS092789</strain>
    </source>
</reference>
<dbReference type="Proteomes" id="UP000036243">
    <property type="component" value="Unassembled WGS sequence"/>
</dbReference>
<dbReference type="EMBL" id="NUWJ01000072">
    <property type="protein sequence ID" value="PFK21853.1"/>
    <property type="molecule type" value="Genomic_DNA"/>
</dbReference>
<feature type="domain" description="DUF3961" evidence="2">
    <location>
        <begin position="35"/>
        <end position="73"/>
    </location>
</feature>
<dbReference type="Proteomes" id="UP001204643">
    <property type="component" value="Unassembled WGS sequence"/>
</dbReference>
<reference evidence="16 40" key="5">
    <citation type="submission" date="2016-10" db="EMBL/GenBank/DDBJ databases">
        <title>Draft Genome Sequence of one Bacillus cereus strain isolated from pooled breast milk.</title>
        <authorList>
            <person name="Woudstra C."/>
            <person name="Chamoin A."/>
            <person name="Gentil S."/>
            <person name="Rambeloson T."/>
            <person name="Delannoye S."/>
            <person name="Heinnekine J.A."/>
            <person name="Herbin S."/>
            <person name="Fach P."/>
        </authorList>
    </citation>
    <scope>NUCLEOTIDE SEQUENCE [LARGE SCALE GENOMIC DNA]</scope>
    <source>
        <strain evidence="16 40">16SBCL1279</strain>
    </source>
</reference>
<dbReference type="EMBL" id="WBPB01000074">
    <property type="protein sequence ID" value="KAB2490983.1"/>
    <property type="molecule type" value="Genomic_DNA"/>
</dbReference>
<evidence type="ECO:0000313" key="38">
    <source>
        <dbReference type="Proteomes" id="UP000076482"/>
    </source>
</evidence>
<dbReference type="EMBL" id="VDDR01000011">
    <property type="protein sequence ID" value="TNB96040.1"/>
    <property type="molecule type" value="Genomic_DNA"/>
</dbReference>
<evidence type="ECO:0000313" key="36">
    <source>
        <dbReference type="Proteomes" id="UP000075476"/>
    </source>
</evidence>
<evidence type="ECO:0000313" key="7">
    <source>
        <dbReference type="EMBL" id="KMP16361.1"/>
    </source>
</evidence>
<dbReference type="EMBL" id="MPON01000006">
    <property type="protein sequence ID" value="OKA36024.1"/>
    <property type="molecule type" value="Genomic_DNA"/>
</dbReference>
<evidence type="ECO:0000313" key="16">
    <source>
        <dbReference type="EMBL" id="OJS96987.1"/>
    </source>
</evidence>
<evidence type="ECO:0000313" key="45">
    <source>
        <dbReference type="Proteomes" id="UP000220032"/>
    </source>
</evidence>
<dbReference type="Proteomes" id="UP000220032">
    <property type="component" value="Unassembled WGS sequence"/>
</dbReference>
<dbReference type="Proteomes" id="UP000225135">
    <property type="component" value="Unassembled WGS sequence"/>
</dbReference>
<dbReference type="Proteomes" id="UP000461739">
    <property type="component" value="Unassembled WGS sequence"/>
</dbReference>
<dbReference type="EMBL" id="JACLPZ010000001">
    <property type="protein sequence ID" value="MBY0035069.1"/>
    <property type="molecule type" value="Genomic_DNA"/>
</dbReference>
<dbReference type="Proteomes" id="UP001175137">
    <property type="component" value="Unassembled WGS sequence"/>
</dbReference>
<evidence type="ECO:0000313" key="20">
    <source>
        <dbReference type="EMBL" id="PEN93428.1"/>
    </source>
</evidence>
<dbReference type="EMBL" id="NTWE01000011">
    <property type="protein sequence ID" value="PEW05318.1"/>
    <property type="molecule type" value="Genomic_DNA"/>
</dbReference>
<evidence type="ECO:0000313" key="30">
    <source>
        <dbReference type="EMBL" id="RWQ74097.1"/>
    </source>
</evidence>
<dbReference type="Proteomes" id="UP000477920">
    <property type="component" value="Unassembled WGS sequence"/>
</dbReference>
<reference evidence="17 41" key="6">
    <citation type="submission" date="2016-11" db="EMBL/GenBank/DDBJ databases">
        <title>Identification of Bacillus cereus isolated from egg-white.</title>
        <authorList>
            <person name="Soni A."/>
            <person name="Oey I."/>
            <person name="Silcock P."/>
            <person name="Bremer P."/>
        </authorList>
    </citation>
    <scope>NUCLEOTIDE SEQUENCE [LARGE SCALE GENOMIC DNA]</scope>
    <source>
        <strain evidence="17 41">NZAS03</strain>
    </source>
</reference>
<dbReference type="OMA" id="IWFYGFY"/>
<dbReference type="RefSeq" id="WP_001983018.1">
    <property type="nucleotide sequence ID" value="NZ_AP022857.1"/>
</dbReference>
<dbReference type="Proteomes" id="UP000075476">
    <property type="component" value="Unassembled WGS sequence"/>
</dbReference>
<dbReference type="EMBL" id="NUIQ01000027">
    <property type="protein sequence ID" value="PGO80811.1"/>
    <property type="molecule type" value="Genomic_DNA"/>
</dbReference>
<keyword evidence="1" id="KW-0812">Transmembrane</keyword>
<evidence type="ECO:0000313" key="53">
    <source>
        <dbReference type="Proteomes" id="UP000308444"/>
    </source>
</evidence>
<evidence type="ECO:0000313" key="40">
    <source>
        <dbReference type="Proteomes" id="UP000184161"/>
    </source>
</evidence>
<reference evidence="43 46" key="8">
    <citation type="submission" date="2017-09" db="EMBL/GenBank/DDBJ databases">
        <title>Large-scale bioinformatics analysis of Bacillus genomes uncovers conserved roles of natural products in bacterial physiology.</title>
        <authorList>
            <consortium name="Agbiome Team Llc"/>
            <person name="Bleich R.M."/>
            <person name="Kirk G.J."/>
            <person name="Santa Maria K.C."/>
            <person name="Allen S.E."/>
            <person name="Farag S."/>
            <person name="Shank E.A."/>
            <person name="Bowers A."/>
        </authorList>
    </citation>
    <scope>NUCLEOTIDE SEQUENCE [LARGE SCALE GENOMIC DNA]</scope>
    <source>
        <strain evidence="24 46">AFS020204</strain>
        <strain evidence="22 43">AFS024404</strain>
        <strain evidence="20 48">AFS027647</strain>
    </source>
</reference>
<dbReference type="EMBL" id="NTRC01000013">
    <property type="protein sequence ID" value="PFD20092.1"/>
    <property type="molecule type" value="Genomic_DNA"/>
</dbReference>
<dbReference type="EMBL" id="LOMO01000223">
    <property type="protein sequence ID" value="KXY31273.1"/>
    <property type="molecule type" value="Genomic_DNA"/>
</dbReference>
<dbReference type="GeneID" id="301199925"/>
<evidence type="ECO:0000313" key="41">
    <source>
        <dbReference type="Proteomes" id="UP000186535"/>
    </source>
</evidence>
<evidence type="ECO:0000313" key="44">
    <source>
        <dbReference type="Proteomes" id="UP000219922"/>
    </source>
</evidence>
<dbReference type="Proteomes" id="UP001197806">
    <property type="component" value="Unassembled WGS sequence"/>
</dbReference>
<evidence type="ECO:0000313" key="31">
    <source>
        <dbReference type="EMBL" id="TKJ01658.1"/>
    </source>
</evidence>
<evidence type="ECO:0000313" key="43">
    <source>
        <dbReference type="Proteomes" id="UP000219743"/>
    </source>
</evidence>
<dbReference type="Proteomes" id="UP000186535">
    <property type="component" value="Unassembled WGS sequence"/>
</dbReference>
<reference evidence="32 54" key="14">
    <citation type="submission" date="2019-06" db="EMBL/GenBank/DDBJ databases">
        <title>Biocontrol Bacillus strains from Vietnam.</title>
        <authorList>
            <person name="Borriss R."/>
            <person name="Lasch P."/>
            <person name="Thanh Tam L.T."/>
        </authorList>
    </citation>
    <scope>NUCLEOTIDE SEQUENCE [LARGE SCALE GENOMIC DNA]</scope>
    <source>
        <strain evidence="32 54">A8</strain>
    </source>
</reference>
<evidence type="ECO:0000313" key="39">
    <source>
        <dbReference type="Proteomes" id="UP000076501"/>
    </source>
</evidence>
<dbReference type="Proteomes" id="UP000184161">
    <property type="component" value="Unassembled WGS sequence"/>
</dbReference>
<evidence type="ECO:0000313" key="54">
    <source>
        <dbReference type="Proteomes" id="UP000309400"/>
    </source>
</evidence>
<evidence type="ECO:0000313" key="17">
    <source>
        <dbReference type="EMBL" id="OKA36024.1"/>
    </source>
</evidence>
<reference evidence="30 52" key="13">
    <citation type="submission" date="2019-01" db="EMBL/GenBank/DDBJ databases">
        <title>Draft genome sequence of heavy metal resistant Bacillus cereus NWUAB01.</title>
        <authorList>
            <person name="Babalola O."/>
            <person name="Aremu B.R."/>
            <person name="Ayangbenro A.S."/>
        </authorList>
    </citation>
    <scope>NUCLEOTIDE SEQUENCE [LARGE SCALE GENOMIC DNA]</scope>
    <source>
        <strain evidence="30 52">NWUAB01</strain>
    </source>
</reference>
<evidence type="ECO:0000313" key="35">
    <source>
        <dbReference type="Proteomes" id="UP000036243"/>
    </source>
</evidence>
<evidence type="ECO:0000313" key="24">
    <source>
        <dbReference type="EMBL" id="PFF49716.1"/>
    </source>
</evidence>
<evidence type="ECO:0000313" key="58">
    <source>
        <dbReference type="Proteomes" id="UP000475765"/>
    </source>
</evidence>
<evidence type="ECO:0000313" key="8">
    <source>
        <dbReference type="EMBL" id="KXX98488.1"/>
    </source>
</evidence>
<dbReference type="Proteomes" id="UP000220635">
    <property type="component" value="Unassembled WGS sequence"/>
</dbReference>
<feature type="transmembrane region" description="Helical" evidence="1">
    <location>
        <begin position="50"/>
        <end position="77"/>
    </location>
</feature>
<dbReference type="Proteomes" id="UP000224413">
    <property type="component" value="Unassembled WGS sequence"/>
</dbReference>
<reference evidence="14" key="18">
    <citation type="submission" date="2022-07" db="EMBL/GenBank/DDBJ databases">
        <title>Identification and characterization of Bacillus thuringiensis and other Bacillus cereus group isolates from spinach by whole genome sequencing.</title>
        <authorList>
            <person name="Zao X."/>
            <person name="Zervas A."/>
            <person name="Hendriks M."/>
            <person name="Rajkovic A."/>
            <person name="Van Overbeek L."/>
            <person name="Hendriksen N.B."/>
            <person name="Uyttendaele M."/>
        </authorList>
    </citation>
    <scope>NUCLEOTIDE SEQUENCE</scope>
    <source>
        <strain evidence="14">781001F-1</strain>
    </source>
</reference>
<evidence type="ECO:0000313" key="9">
    <source>
        <dbReference type="EMBL" id="KXY31273.1"/>
    </source>
</evidence>
<dbReference type="Proteomes" id="UP000464780">
    <property type="component" value="Chromosome"/>
</dbReference>
<evidence type="ECO:0000313" key="34">
    <source>
        <dbReference type="Proteomes" id="UP000035214"/>
    </source>
</evidence>
<evidence type="ECO:0000313" key="56">
    <source>
        <dbReference type="Proteomes" id="UP000461739"/>
    </source>
</evidence>
<dbReference type="Proteomes" id="UP000253597">
    <property type="component" value="Unassembled WGS sequence"/>
</dbReference>
<dbReference type="EMBL" id="MUAU01000001">
    <property type="protein sequence ID" value="OOR77060.1"/>
    <property type="molecule type" value="Genomic_DNA"/>
</dbReference>
<dbReference type="Proteomes" id="UP000309400">
    <property type="component" value="Unassembled WGS sequence"/>
</dbReference>
<evidence type="ECO:0000313" key="27">
    <source>
        <dbReference type="EMBL" id="PHG79065.1"/>
    </source>
</evidence>
<reference evidence="36 37" key="4">
    <citation type="submission" date="2015-12" db="EMBL/GenBank/DDBJ databases">
        <title>Bacillus cereus Group isolate.</title>
        <authorList>
            <person name="Kovac J."/>
        </authorList>
    </citation>
    <scope>NUCLEOTIDE SEQUENCE [LARGE SCALE GENOMIC DNA]</scope>
    <source>
        <strain evidence="9 36">FSL K6-0073</strain>
        <strain evidence="8 37">FSL W8-0275</strain>
    </source>
</reference>
<reference evidence="56 58" key="15">
    <citation type="submission" date="2019-10" db="EMBL/GenBank/DDBJ databases">
        <title>Bacillus from the desert of Cuatro Cinegas, Coahuila.</title>
        <authorList>
            <person name="Olmedo-Alvarez G."/>
            <person name="Saldana S."/>
            <person name="Barcelo D."/>
        </authorList>
    </citation>
    <scope>NUCLEOTIDE SEQUENCE [LARGE SCALE GENOMIC DNA]</scope>
    <source>
        <strain evidence="5 59">CH101a_3T</strain>
        <strain evidence="4 56">CH316_11T</strain>
        <strain evidence="3 58">CH417_13T</strain>
    </source>
</reference>
<evidence type="ECO:0000313" key="26">
    <source>
        <dbReference type="EMBL" id="PGO80811.1"/>
    </source>
</evidence>
<evidence type="ECO:0000313" key="59">
    <source>
        <dbReference type="Proteomes" id="UP000477920"/>
    </source>
</evidence>
<evidence type="ECO:0000313" key="49">
    <source>
        <dbReference type="Proteomes" id="UP000223834"/>
    </source>
</evidence>
<evidence type="ECO:0000313" key="3">
    <source>
        <dbReference type="EMBL" id="KAB2396429.1"/>
    </source>
</evidence>
<dbReference type="EMBL" id="WBPP01000015">
    <property type="protein sequence ID" value="KAB2396429.1"/>
    <property type="molecule type" value="Genomic_DNA"/>
</dbReference>
<evidence type="ECO:0000313" key="25">
    <source>
        <dbReference type="EMBL" id="PFK21853.1"/>
    </source>
</evidence>
<dbReference type="EMBL" id="JANHEB010000001">
    <property type="protein sequence ID" value="MCQ6283215.1"/>
    <property type="molecule type" value="Genomic_DNA"/>
</dbReference>
<dbReference type="EMBL" id="CP028009">
    <property type="protein sequence ID" value="QHV42069.1"/>
    <property type="molecule type" value="Genomic_DNA"/>
</dbReference>
<dbReference type="SMR" id="A0A063CMV8"/>
<dbReference type="Proteomes" id="UP000035214">
    <property type="component" value="Unassembled WGS sequence"/>
</dbReference>
<evidence type="ECO:0000313" key="50">
    <source>
        <dbReference type="Proteomes" id="UP000224413"/>
    </source>
</evidence>
<dbReference type="EMBL" id="NVMX01000003">
    <property type="protein sequence ID" value="PEA00362.1"/>
    <property type="molecule type" value="Genomic_DNA"/>
</dbReference>
<dbReference type="EMBL" id="JAEFBZ010000001">
    <property type="protein sequence ID" value="MBK1610333.1"/>
    <property type="molecule type" value="Genomic_DNA"/>
</dbReference>
<reference evidence="28 55" key="11">
    <citation type="journal article" date="2019" name="Ecotoxicol. Environ. Saf.">
        <title>Microbial characterization of heavy metal resistant bacterial strains isolated from an electroplating wastewater treatment plant.</title>
        <authorList>
            <person name="Cai X."/>
            <person name="Zheng X."/>
            <person name="Zhang D."/>
            <person name="Iqbal W."/>
            <person name="Liu C."/>
            <person name="Yang B."/>
            <person name="Zhao X."/>
            <person name="Lu X."/>
            <person name="Mao Y."/>
        </authorList>
    </citation>
    <scope>NUCLEOTIDE SEQUENCE [LARGE SCALE GENOMIC DNA]</scope>
    <source>
        <strain evidence="28 55">Co1-1</strain>
    </source>
</reference>
<dbReference type="Proteomes" id="UP000219922">
    <property type="component" value="Unassembled WGS sequence"/>
</dbReference>
<dbReference type="EMBL" id="QNGD03000006">
    <property type="protein sequence ID" value="RWQ74097.1"/>
    <property type="molecule type" value="Genomic_DNA"/>
</dbReference>
<dbReference type="PATRIC" id="fig|1396.419.peg.89"/>
<reference evidence="18 42" key="7">
    <citation type="submission" date="2017-01" db="EMBL/GenBank/DDBJ databases">
        <title>Bacillus cereus isolates.</title>
        <authorList>
            <person name="Beno S.M."/>
        </authorList>
    </citation>
    <scope>NUCLEOTIDE SEQUENCE [LARGE SCALE GENOMIC DNA]</scope>
    <source>
        <strain evidence="18 42">FSL K6-1030</strain>
    </source>
</reference>
<keyword evidence="1" id="KW-0472">Membrane</keyword>
<dbReference type="Proteomes" id="UP000321735">
    <property type="component" value="Chromosome"/>
</dbReference>
<dbReference type="EMBL" id="MLYK01000013">
    <property type="protein sequence ID" value="OJS96987.1"/>
    <property type="molecule type" value="Genomic_DNA"/>
</dbReference>
<dbReference type="EMBL" id="JYFW01000027">
    <property type="protein sequence ID" value="KMP16361.1"/>
    <property type="molecule type" value="Genomic_DNA"/>
</dbReference>
<evidence type="ECO:0000313" key="42">
    <source>
        <dbReference type="Proteomes" id="UP000190641"/>
    </source>
</evidence>
<reference evidence="38 39" key="3">
    <citation type="submission" date="2015-09" db="EMBL/GenBank/DDBJ databases">
        <title>Bacillus cereus food isolates.</title>
        <authorList>
            <person name="Boekhorst J."/>
        </authorList>
    </citation>
    <scope>NUCLEOTIDE SEQUENCE [LARGE SCALE GENOMIC DNA]</scope>
    <source>
        <strain evidence="10 39">B4082</strain>
        <strain evidence="11 38">B4088</strain>
    </source>
</reference>
<organism evidence="6 34">
    <name type="scientific">Bacillus cereus</name>
    <dbReference type="NCBI Taxonomy" id="1396"/>
    <lineage>
        <taxon>Bacteria</taxon>
        <taxon>Bacillati</taxon>
        <taxon>Bacillota</taxon>
        <taxon>Bacilli</taxon>
        <taxon>Bacillales</taxon>
        <taxon>Bacillaceae</taxon>
        <taxon>Bacillus</taxon>
        <taxon>Bacillus cereus group</taxon>
    </lineage>
</organism>
<evidence type="ECO:0000313" key="32">
    <source>
        <dbReference type="EMBL" id="TNB96040.1"/>
    </source>
</evidence>
<dbReference type="eggNOG" id="ENOG5030E9S">
    <property type="taxonomic scope" value="Bacteria"/>
</dbReference>
<name>A0A063CMV8_BACCE</name>
<sequence length="78" mass="9149">MMKMTVDQRFMMPADVVERVEVLRNKQSKRGTLLQSVNKFFGLDTKEDCVWFYGFYGVAVSILLFMVFTSNIFDFLFA</sequence>
<dbReference type="EMBL" id="LCYI01000020">
    <property type="protein sequence ID" value="KLA30183.1"/>
    <property type="molecule type" value="Genomic_DNA"/>
</dbReference>
<dbReference type="EMBL" id="NUUR01000076">
    <property type="protein sequence ID" value="PHG79065.1"/>
    <property type="molecule type" value="Genomic_DNA"/>
</dbReference>
<reference evidence="6 34" key="2">
    <citation type="submission" date="2015-04" db="EMBL/GenBank/DDBJ databases">
        <title>Draft Genome Sequences of Eight Spore-Forming Food Isolates of Bacillus cereus Genome sequencing.</title>
        <authorList>
            <person name="Krawcyk A.O."/>
            <person name="de Jong A."/>
            <person name="Eijlander R.T."/>
            <person name="Berendsen E.M."/>
            <person name="Holsappel S."/>
            <person name="Wells-Bennik M."/>
            <person name="Kuipers O.P."/>
        </authorList>
    </citation>
    <scope>NUCLEOTIDE SEQUENCE [LARGE SCALE GENOMIC DNA]</scope>
    <source>
        <strain evidence="6 34">B4077</strain>
    </source>
</reference>
<protein>
    <submittedName>
        <fullName evidence="3">DUF3961 domain-containing protein</fullName>
    </submittedName>
</protein>
<evidence type="ECO:0000313" key="28">
    <source>
        <dbReference type="EMBL" id="QDZ72904.1"/>
    </source>
</evidence>
<dbReference type="AlphaFoldDB" id="A0A063CMV8"/>
<dbReference type="Proteomes" id="UP000076482">
    <property type="component" value="Unassembled WGS sequence"/>
</dbReference>
<dbReference type="EMBL" id="NTSO01000005">
    <property type="protein sequence ID" value="PFF49716.1"/>
    <property type="molecule type" value="Genomic_DNA"/>
</dbReference>
<evidence type="ECO:0000313" key="55">
    <source>
        <dbReference type="Proteomes" id="UP000321735"/>
    </source>
</evidence>
<dbReference type="EMBL" id="LOMT01000068">
    <property type="protein sequence ID" value="KXX98488.1"/>
    <property type="molecule type" value="Genomic_DNA"/>
</dbReference>
<dbReference type="EMBL" id="NUAN01000119">
    <property type="protein sequence ID" value="PEN93428.1"/>
    <property type="molecule type" value="Genomic_DNA"/>
</dbReference>
<dbReference type="InterPro" id="IPR025081">
    <property type="entry name" value="DUF3961"/>
</dbReference>
<dbReference type="EMBL" id="LJKE01000061">
    <property type="protein sequence ID" value="KZD62667.1"/>
    <property type="molecule type" value="Genomic_DNA"/>
</dbReference>
<dbReference type="Proteomes" id="UP000220210">
    <property type="component" value="Unassembled WGS sequence"/>
</dbReference>
<dbReference type="Proteomes" id="UP000076501">
    <property type="component" value="Unassembled WGS sequence"/>
</dbReference>
<accession>A0A063CMV8</accession>
<reference evidence="31 53" key="12">
    <citation type="journal article" date="2019" name="Environ. Microbiol.">
        <title>An active ?-lactamase is a part of an orchestrated cell wall stress resistance network of Bacillus subtilis and related rhizosphere species.</title>
        <authorList>
            <person name="Bucher T."/>
            <person name="Keren-Paz A."/>
            <person name="Hausser J."/>
            <person name="Olender T."/>
            <person name="Cytryn E."/>
            <person name="Kolodkin-Gal I."/>
        </authorList>
    </citation>
    <scope>NUCLEOTIDE SEQUENCE [LARGE SCALE GENOMIC DNA]</scope>
    <source>
        <strain evidence="31 53">I32</strain>
    </source>
</reference>
<evidence type="ECO:0000313" key="11">
    <source>
        <dbReference type="EMBL" id="KZD62667.1"/>
    </source>
</evidence>
<evidence type="ECO:0000313" key="57">
    <source>
        <dbReference type="Proteomes" id="UP000464780"/>
    </source>
</evidence>
<evidence type="ECO:0000313" key="14">
    <source>
        <dbReference type="EMBL" id="MCQ6283215.1"/>
    </source>
</evidence>
<dbReference type="Proteomes" id="UP001163707">
    <property type="component" value="Chromosome"/>
</dbReference>
<evidence type="ECO:0000313" key="23">
    <source>
        <dbReference type="EMBL" id="PFE10350.1"/>
    </source>
</evidence>
<dbReference type="Proteomes" id="UP000190641">
    <property type="component" value="Unassembled WGS sequence"/>
</dbReference>
<dbReference type="Pfam" id="PF13106">
    <property type="entry name" value="DUF3961"/>
    <property type="match status" value="1"/>
</dbReference>
<evidence type="ECO:0000313" key="33">
    <source>
        <dbReference type="EMBL" id="UYW67527.1"/>
    </source>
</evidence>
<dbReference type="OrthoDB" id="2881512at2"/>
<reference evidence="13" key="16">
    <citation type="submission" date="2020-08" db="EMBL/GenBank/DDBJ databases">
        <title>Fungal Genomes of the International Space Station.</title>
        <authorList>
            <person name="Seuylemezian A."/>
            <person name="Singh N.K."/>
            <person name="Wood J."/>
            <person name="Venkateswaran K."/>
        </authorList>
    </citation>
    <scope>NUCLEOTIDE SEQUENCE</scope>
    <source>
        <strain evidence="13">I2-B2</strain>
    </source>
</reference>
<evidence type="ECO:0000313" key="6">
    <source>
        <dbReference type="EMBL" id="KLA30183.1"/>
    </source>
</evidence>
<evidence type="ECO:0000313" key="48">
    <source>
        <dbReference type="Proteomes" id="UP000220691"/>
    </source>
</evidence>
<evidence type="ECO:0000313" key="18">
    <source>
        <dbReference type="EMBL" id="OOR77060.1"/>
    </source>
</evidence>
<evidence type="ECO:0000313" key="13">
    <source>
        <dbReference type="EMBL" id="MBY0035069.1"/>
    </source>
</evidence>
<reference evidence="7 35" key="1">
    <citation type="submission" date="2015-02" db="EMBL/GenBank/DDBJ databases">
        <title>Evolution of B. cereus sensu lato: Distribution, horizontal transfer and duplication of chromosomal virulence genes.</title>
        <authorList>
            <person name="Boehm M.-E."/>
            <person name="Huptas C."/>
            <person name="Krey V.M."/>
            <person name="Scherer S."/>
        </authorList>
    </citation>
    <scope>NUCLEOTIDE SEQUENCE [LARGE SCALE GENOMIC DNA]</scope>
    <source>
        <strain evidence="7 35">#17</strain>
    </source>
</reference>
<evidence type="ECO:0000313" key="47">
    <source>
        <dbReference type="Proteomes" id="UP000220635"/>
    </source>
</evidence>
<dbReference type="Proteomes" id="UP000308444">
    <property type="component" value="Unassembled WGS sequence"/>
</dbReference>
<evidence type="ECO:0000313" key="5">
    <source>
        <dbReference type="EMBL" id="KAB2490983.1"/>
    </source>
</evidence>
<evidence type="ECO:0000313" key="22">
    <source>
        <dbReference type="EMBL" id="PFD20092.1"/>
    </source>
</evidence>
<dbReference type="Proteomes" id="UP000219743">
    <property type="component" value="Unassembled WGS sequence"/>
</dbReference>
<reference evidence="29 57" key="10">
    <citation type="submission" date="2018-03" db="EMBL/GenBank/DDBJ databases">
        <title>The complete genome of bacterial strain SGAir0260.</title>
        <authorList>
            <person name="Schuster S.C."/>
        </authorList>
    </citation>
    <scope>NUCLEOTIDE SEQUENCE [LARGE SCALE GENOMIC DNA]</scope>
    <source>
        <strain evidence="29 57">SGAir0260</strain>
    </source>
</reference>
<reference evidence="15" key="20">
    <citation type="submission" date="2023-07" db="EMBL/GenBank/DDBJ databases">
        <title>Complete genome sequence of Bacillus cereus SRCM126073 isolated from soil.</title>
        <authorList>
            <person name="Yang H.-G."/>
            <person name="Ryu M.-S."/>
            <person name="Ha G.-S."/>
            <person name="Yang H.-J."/>
            <person name="Jeong D.-Y."/>
        </authorList>
    </citation>
    <scope>NUCLEOTIDE SEQUENCE</scope>
    <source>
        <strain evidence="15">SRCM126073</strain>
    </source>
</reference>
<evidence type="ECO:0000259" key="2">
    <source>
        <dbReference type="Pfam" id="PF13106"/>
    </source>
</evidence>
<reference evidence="33" key="19">
    <citation type="submission" date="2023-02" db="EMBL/GenBank/DDBJ databases">
        <title>Complete Genome Sequence of Bacillus cereus sensu lato isolate BC38B from pepper closely related to the Bacillus anthracis clade.</title>
        <authorList>
            <person name="Abdelli M."/>
            <person name="Cerar Kisek T."/>
            <person name="Falaise C."/>
            <person name="Cumont A."/>
            <person name="Giraud M."/>
            <person name="Chatoux J."/>
            <person name="Rogee S."/>
            <person name="Dadvisard M."/>
            <person name="Larigauderie G."/>
            <person name="Raynaud F."/>
            <person name="Godic Torkar K."/>
            <person name="Ramisse V."/>
        </authorList>
    </citation>
    <scope>NUCLEOTIDE SEQUENCE</scope>
    <source>
        <strain evidence="33">BC38B</strain>
    </source>
</reference>
<dbReference type="EMBL" id="NTRR01000043">
    <property type="protein sequence ID" value="PFE10350.1"/>
    <property type="molecule type" value="Genomic_DNA"/>
</dbReference>
<dbReference type="Proteomes" id="UP000223834">
    <property type="component" value="Unassembled WGS sequence"/>
</dbReference>
<evidence type="ECO:0000313" key="21">
    <source>
        <dbReference type="EMBL" id="PEW05318.1"/>
    </source>
</evidence>
<evidence type="ECO:0000313" key="10">
    <source>
        <dbReference type="EMBL" id="KZD30013.1"/>
    </source>
</evidence>